<dbReference type="PANTHER" id="PTHR30537">
    <property type="entry name" value="HTH-TYPE TRANSCRIPTIONAL REGULATOR"/>
    <property type="match status" value="1"/>
</dbReference>
<dbReference type="GO" id="GO:0003700">
    <property type="term" value="F:DNA-binding transcription factor activity"/>
    <property type="evidence" value="ECO:0007669"/>
    <property type="project" value="InterPro"/>
</dbReference>
<evidence type="ECO:0000313" key="7">
    <source>
        <dbReference type="Proteomes" id="UP000295238"/>
    </source>
</evidence>
<sequence>MNWDDVRLFLAVARAGQILAAARRLGINHATLGRRLTTMEQDLRTRLLIRRTNGCELTAEGEIFFRAAERMETEMLAAQAATGKIDSAISGTVRIGAPDGFGVSFLSSRLGRLTERHPELKLQLVPIPRSFSLSQREADIAITIERPEQGRLVSSKLTDYTLGLYASETYLRDNGKPESTDELKHHRRVGYVEDLIFSPSLDFTGEVMRNWDAGFEISSAIGQTEAVRSGAGIGILHNYVARHYCELARVLPDITIRRSYWTTYHETTRDLVRVKTVVNFLRELVDEERHIFTGEGEADKAAGPGP</sequence>
<evidence type="ECO:0000256" key="2">
    <source>
        <dbReference type="ARBA" id="ARBA00023015"/>
    </source>
</evidence>
<accession>A0A4R5UGS9</accession>
<name>A0A4R5UGS9_9HYPH</name>
<dbReference type="Gene3D" id="3.40.190.290">
    <property type="match status" value="1"/>
</dbReference>
<dbReference type="SUPFAM" id="SSF46785">
    <property type="entry name" value="Winged helix' DNA-binding domain"/>
    <property type="match status" value="1"/>
</dbReference>
<evidence type="ECO:0000256" key="3">
    <source>
        <dbReference type="ARBA" id="ARBA00023125"/>
    </source>
</evidence>
<feature type="domain" description="HTH lysR-type" evidence="5">
    <location>
        <begin position="1"/>
        <end position="58"/>
    </location>
</feature>
<dbReference type="Pfam" id="PF00126">
    <property type="entry name" value="HTH_1"/>
    <property type="match status" value="1"/>
</dbReference>
<dbReference type="InterPro" id="IPR036390">
    <property type="entry name" value="WH_DNA-bd_sf"/>
</dbReference>
<evidence type="ECO:0000256" key="4">
    <source>
        <dbReference type="ARBA" id="ARBA00023163"/>
    </source>
</evidence>
<dbReference type="RefSeq" id="WP_133316475.1">
    <property type="nucleotide sequence ID" value="NZ_SMTL01000003.1"/>
</dbReference>
<dbReference type="PANTHER" id="PTHR30537:SF3">
    <property type="entry name" value="TRANSCRIPTIONAL REGULATORY PROTEIN"/>
    <property type="match status" value="1"/>
</dbReference>
<dbReference type="PROSITE" id="PS50931">
    <property type="entry name" value="HTH_LYSR"/>
    <property type="match status" value="1"/>
</dbReference>
<evidence type="ECO:0000259" key="5">
    <source>
        <dbReference type="PROSITE" id="PS50931"/>
    </source>
</evidence>
<evidence type="ECO:0000313" key="6">
    <source>
        <dbReference type="EMBL" id="TDK35052.1"/>
    </source>
</evidence>
<organism evidence="6 7">
    <name type="scientific">Rhizobium deserti</name>
    <dbReference type="NCBI Taxonomy" id="2547961"/>
    <lineage>
        <taxon>Bacteria</taxon>
        <taxon>Pseudomonadati</taxon>
        <taxon>Pseudomonadota</taxon>
        <taxon>Alphaproteobacteria</taxon>
        <taxon>Hyphomicrobiales</taxon>
        <taxon>Rhizobiaceae</taxon>
        <taxon>Rhizobium/Agrobacterium group</taxon>
        <taxon>Rhizobium</taxon>
    </lineage>
</organism>
<proteinExistence type="inferred from homology"/>
<dbReference type="EMBL" id="SMTL01000003">
    <property type="protein sequence ID" value="TDK35052.1"/>
    <property type="molecule type" value="Genomic_DNA"/>
</dbReference>
<gene>
    <name evidence="6" type="ORF">E2F50_12340</name>
</gene>
<dbReference type="InterPro" id="IPR036388">
    <property type="entry name" value="WH-like_DNA-bd_sf"/>
</dbReference>
<dbReference type="OrthoDB" id="9787460at2"/>
<reference evidence="6 7" key="1">
    <citation type="submission" date="2019-03" db="EMBL/GenBank/DDBJ databases">
        <title>Rhizobium sp. nov., an bacterium isolated from biocrust in Mu Us Desert.</title>
        <authorList>
            <person name="Lixiong L."/>
        </authorList>
    </citation>
    <scope>NUCLEOTIDE SEQUENCE [LARGE SCALE GENOMIC DNA]</scope>
    <source>
        <strain evidence="6 7">SPY-1</strain>
    </source>
</reference>
<dbReference type="AlphaFoldDB" id="A0A4R5UGS9"/>
<evidence type="ECO:0000256" key="1">
    <source>
        <dbReference type="ARBA" id="ARBA00009437"/>
    </source>
</evidence>
<dbReference type="GO" id="GO:0043565">
    <property type="term" value="F:sequence-specific DNA binding"/>
    <property type="evidence" value="ECO:0007669"/>
    <property type="project" value="TreeGrafter"/>
</dbReference>
<keyword evidence="4" id="KW-0804">Transcription</keyword>
<protein>
    <submittedName>
        <fullName evidence="6">LysR family transcriptional regulator</fullName>
    </submittedName>
</protein>
<dbReference type="SUPFAM" id="SSF53850">
    <property type="entry name" value="Periplasmic binding protein-like II"/>
    <property type="match status" value="1"/>
</dbReference>
<dbReference type="InterPro" id="IPR000847">
    <property type="entry name" value="LysR_HTH_N"/>
</dbReference>
<comment type="similarity">
    <text evidence="1">Belongs to the LysR transcriptional regulatory family.</text>
</comment>
<dbReference type="Gene3D" id="1.10.10.10">
    <property type="entry name" value="Winged helix-like DNA-binding domain superfamily/Winged helix DNA-binding domain"/>
    <property type="match status" value="1"/>
</dbReference>
<dbReference type="InterPro" id="IPR058163">
    <property type="entry name" value="LysR-type_TF_proteobact-type"/>
</dbReference>
<dbReference type="Pfam" id="PF03466">
    <property type="entry name" value="LysR_substrate"/>
    <property type="match status" value="1"/>
</dbReference>
<comment type="caution">
    <text evidence="6">The sequence shown here is derived from an EMBL/GenBank/DDBJ whole genome shotgun (WGS) entry which is preliminary data.</text>
</comment>
<keyword evidence="2" id="KW-0805">Transcription regulation</keyword>
<dbReference type="Proteomes" id="UP000295238">
    <property type="component" value="Unassembled WGS sequence"/>
</dbReference>
<keyword evidence="3" id="KW-0238">DNA-binding</keyword>
<dbReference type="InterPro" id="IPR005119">
    <property type="entry name" value="LysR_subst-bd"/>
</dbReference>
<dbReference type="GO" id="GO:0006351">
    <property type="term" value="P:DNA-templated transcription"/>
    <property type="evidence" value="ECO:0007669"/>
    <property type="project" value="TreeGrafter"/>
</dbReference>
<keyword evidence="7" id="KW-1185">Reference proteome</keyword>